<dbReference type="PROSITE" id="PS50109">
    <property type="entry name" value="HIS_KIN"/>
    <property type="match status" value="1"/>
</dbReference>
<evidence type="ECO:0000256" key="2">
    <source>
        <dbReference type="ARBA" id="ARBA00012438"/>
    </source>
</evidence>
<dbReference type="RefSeq" id="WP_097012083.1">
    <property type="nucleotide sequence ID" value="NZ_LT907975.1"/>
</dbReference>
<dbReference type="EC" id="2.7.13.3" evidence="2"/>
<dbReference type="InterPro" id="IPR003594">
    <property type="entry name" value="HATPase_dom"/>
</dbReference>
<name>A0A2C8F9S6_9BACT</name>
<dbReference type="SMART" id="SM00387">
    <property type="entry name" value="HATPase_c"/>
    <property type="match status" value="1"/>
</dbReference>
<feature type="transmembrane region" description="Helical" evidence="3">
    <location>
        <begin position="262"/>
        <end position="282"/>
    </location>
</feature>
<dbReference type="OrthoDB" id="9769169at2"/>
<dbReference type="InterPro" id="IPR036890">
    <property type="entry name" value="HATPase_C_sf"/>
</dbReference>
<dbReference type="SUPFAM" id="SSF55785">
    <property type="entry name" value="PYP-like sensor domain (PAS domain)"/>
    <property type="match status" value="1"/>
</dbReference>
<dbReference type="Pfam" id="PF02518">
    <property type="entry name" value="HATPase_c"/>
    <property type="match status" value="1"/>
</dbReference>
<protein>
    <recommendedName>
        <fullName evidence="2">histidine kinase</fullName>
        <ecNumber evidence="2">2.7.13.3</ecNumber>
    </recommendedName>
</protein>
<dbReference type="InterPro" id="IPR005467">
    <property type="entry name" value="His_kinase_dom"/>
</dbReference>
<accession>A0A2C8F9S6</accession>
<dbReference type="Proteomes" id="UP000219215">
    <property type="component" value="Chromosome DPRO"/>
</dbReference>
<comment type="catalytic activity">
    <reaction evidence="1">
        <text>ATP + protein L-histidine = ADP + protein N-phospho-L-histidine.</text>
        <dbReference type="EC" id="2.7.13.3"/>
    </reaction>
</comment>
<gene>
    <name evidence="5" type="ORF">DPRO_2267</name>
</gene>
<evidence type="ECO:0000313" key="6">
    <source>
        <dbReference type="Proteomes" id="UP000219215"/>
    </source>
</evidence>
<dbReference type="InterPro" id="IPR035965">
    <property type="entry name" value="PAS-like_dom_sf"/>
</dbReference>
<dbReference type="Gene3D" id="3.30.450.20">
    <property type="entry name" value="PAS domain"/>
    <property type="match status" value="1"/>
</dbReference>
<dbReference type="SUPFAM" id="SSF55874">
    <property type="entry name" value="ATPase domain of HSP90 chaperone/DNA topoisomerase II/histidine kinase"/>
    <property type="match status" value="1"/>
</dbReference>
<dbReference type="KEGG" id="pprf:DPRO_2267"/>
<reference evidence="6" key="1">
    <citation type="submission" date="2017-09" db="EMBL/GenBank/DDBJ databases">
        <authorList>
            <person name="Regsiter A."/>
            <person name="William W."/>
        </authorList>
    </citation>
    <scope>NUCLEOTIDE SEQUENCE [LARGE SCALE GENOMIC DNA]</scope>
    <source>
        <strain evidence="6">500-1</strain>
    </source>
</reference>
<dbReference type="Gene3D" id="3.30.565.10">
    <property type="entry name" value="Histidine kinase-like ATPase, C-terminal domain"/>
    <property type="match status" value="1"/>
</dbReference>
<dbReference type="PRINTS" id="PR00344">
    <property type="entry name" value="BCTRLSENSOR"/>
</dbReference>
<dbReference type="EMBL" id="LT907975">
    <property type="protein sequence ID" value="SOB59173.1"/>
    <property type="molecule type" value="Genomic_DNA"/>
</dbReference>
<keyword evidence="6" id="KW-1185">Reference proteome</keyword>
<evidence type="ECO:0000313" key="5">
    <source>
        <dbReference type="EMBL" id="SOB59173.1"/>
    </source>
</evidence>
<proteinExistence type="predicted"/>
<feature type="transmembrane region" description="Helical" evidence="3">
    <location>
        <begin position="32"/>
        <end position="52"/>
    </location>
</feature>
<keyword evidence="3" id="KW-0812">Transmembrane</keyword>
<dbReference type="PANTHER" id="PTHR43065">
    <property type="entry name" value="SENSOR HISTIDINE KINASE"/>
    <property type="match status" value="1"/>
</dbReference>
<dbReference type="InterPro" id="IPR004358">
    <property type="entry name" value="Sig_transdc_His_kin-like_C"/>
</dbReference>
<evidence type="ECO:0000259" key="4">
    <source>
        <dbReference type="PROSITE" id="PS50109"/>
    </source>
</evidence>
<sequence>MTQSSSPDNGMEVLEKTQKESQSSFSRLFSRFLLAFFVVQVVVGGAVIIFVIGSEMSAMQKEGVRKELESHRHVVESYLENRVSFLAEYAKAPALVAGVLNPDDQLANTVDQLESLAMMNKSVRFALQDFQGSIVYSNWLFRNDTPSADFQRLMQGDQDHTVTIIEAREGAVEGWYWKISVPVFYHDQPEGVLSAYIPIHLQDIMGTNGENLRLTLKFADSAVVSYGTAEEPVVSMETTTVYPEITLQQEVSQAVVYNRLKYLITVLTLSFIGCTGMVLFVVHRMGKQMLLVPHERLETLRDELEKEVEAQTADLKMRTVQLSIEIRERREAEIEARETGQLVSALLEGIGAGFYIINPKTQQIIRSNAVIHKLFGLSPWQLSQRECTEAFGNYSQTMIGLACPETVSSETYMEGVARHVDGHSFPIARYLVPVEIRGEEHVGVIVLDITDRKNLERRLNVAQKLESIGELASGIAHEINTPIQYVGDSIRFVQEAAEDIISILEAEGKLIARCREDGKYPDLIEEIEESWDDADLEFIVEEIPKACTRALEGTDRVAVIVRAMKNFAHPGTEGMSSLDVNDSLENTILVSKNEWKYVAEIEKDFEFVPTVKCMPGDINQVFLNVLVNAAHAVGDVVKNSGDKGTITLSTREEGDMVLISISDTGTGIPEAIREKIFDPFFTTKEVGRGTGQGLAIVHDIVVERHGGSIDIETEEGKGTTFKIRLPANK</sequence>
<organism evidence="5 6">
    <name type="scientific">Pseudodesulfovibrio profundus</name>
    <dbReference type="NCBI Taxonomy" id="57320"/>
    <lineage>
        <taxon>Bacteria</taxon>
        <taxon>Pseudomonadati</taxon>
        <taxon>Thermodesulfobacteriota</taxon>
        <taxon>Desulfovibrionia</taxon>
        <taxon>Desulfovibrionales</taxon>
        <taxon>Desulfovibrionaceae</taxon>
    </lineage>
</organism>
<dbReference type="AlphaFoldDB" id="A0A2C8F9S6"/>
<evidence type="ECO:0000256" key="1">
    <source>
        <dbReference type="ARBA" id="ARBA00000085"/>
    </source>
</evidence>
<keyword evidence="3" id="KW-0472">Membrane</keyword>
<dbReference type="PANTHER" id="PTHR43065:SF50">
    <property type="entry name" value="HISTIDINE KINASE"/>
    <property type="match status" value="1"/>
</dbReference>
<feature type="domain" description="Histidine kinase" evidence="4">
    <location>
        <begin position="474"/>
        <end position="729"/>
    </location>
</feature>
<dbReference type="Gene3D" id="1.10.287.130">
    <property type="match status" value="1"/>
</dbReference>
<evidence type="ECO:0000256" key="3">
    <source>
        <dbReference type="SAM" id="Phobius"/>
    </source>
</evidence>
<keyword evidence="3" id="KW-1133">Transmembrane helix</keyword>
<dbReference type="GO" id="GO:0004673">
    <property type="term" value="F:protein histidine kinase activity"/>
    <property type="evidence" value="ECO:0007669"/>
    <property type="project" value="UniProtKB-EC"/>
</dbReference>